<dbReference type="SUPFAM" id="SSF55399">
    <property type="entry name" value="Subtilisin inhibitor"/>
    <property type="match status" value="1"/>
</dbReference>
<organism evidence="11 12">
    <name type="scientific">Streptoalloteichus hindustanus</name>
    <dbReference type="NCBI Taxonomy" id="2017"/>
    <lineage>
        <taxon>Bacteria</taxon>
        <taxon>Bacillati</taxon>
        <taxon>Actinomycetota</taxon>
        <taxon>Actinomycetes</taxon>
        <taxon>Pseudonocardiales</taxon>
        <taxon>Pseudonocardiaceae</taxon>
        <taxon>Streptoalloteichus</taxon>
    </lineage>
</organism>
<evidence type="ECO:0000256" key="3">
    <source>
        <dbReference type="ARBA" id="ARBA00011738"/>
    </source>
</evidence>
<dbReference type="Pfam" id="PF00720">
    <property type="entry name" value="SSI"/>
    <property type="match status" value="1"/>
</dbReference>
<feature type="signal peptide" evidence="9">
    <location>
        <begin position="1"/>
        <end position="27"/>
    </location>
</feature>
<dbReference type="Gene3D" id="3.30.350.10">
    <property type="entry name" value="Subtilisin inhibitor-like"/>
    <property type="match status" value="1"/>
</dbReference>
<dbReference type="InterPro" id="IPR036819">
    <property type="entry name" value="Subtilisin_inhibitor-like_sf"/>
</dbReference>
<keyword evidence="9" id="KW-0732">Signal</keyword>
<dbReference type="PRINTS" id="PR00294">
    <property type="entry name" value="SSBTLNINHBTR"/>
</dbReference>
<dbReference type="RefSeq" id="WP_073482727.1">
    <property type="nucleotide sequence ID" value="NZ_FQVN01000003.1"/>
</dbReference>
<dbReference type="GO" id="GO:0005576">
    <property type="term" value="C:extracellular region"/>
    <property type="evidence" value="ECO:0007669"/>
    <property type="project" value="UniProtKB-SubCell"/>
</dbReference>
<evidence type="ECO:0000256" key="2">
    <source>
        <dbReference type="ARBA" id="ARBA00010472"/>
    </source>
</evidence>
<gene>
    <name evidence="11" type="ORF">SAMN05444320_103635</name>
</gene>
<dbReference type="STRING" id="2017.SAMN05444320_103635"/>
<feature type="domain" description="Subtilisin inhibitor" evidence="10">
    <location>
        <begin position="39"/>
        <end position="127"/>
    </location>
</feature>
<dbReference type="Proteomes" id="UP000184501">
    <property type="component" value="Unassembled WGS sequence"/>
</dbReference>
<keyword evidence="6 8" id="KW-0722">Serine protease inhibitor</keyword>
<reference evidence="11 12" key="1">
    <citation type="submission" date="2016-11" db="EMBL/GenBank/DDBJ databases">
        <authorList>
            <person name="Jaros S."/>
            <person name="Januszkiewicz K."/>
            <person name="Wedrychowicz H."/>
        </authorList>
    </citation>
    <scope>NUCLEOTIDE SEQUENCE [LARGE SCALE GENOMIC DNA]</scope>
    <source>
        <strain evidence="11 12">DSM 44523</strain>
    </source>
</reference>
<comment type="subcellular location">
    <subcellularLocation>
        <location evidence="1">Secreted</location>
    </subcellularLocation>
</comment>
<proteinExistence type="inferred from homology"/>
<evidence type="ECO:0000256" key="7">
    <source>
        <dbReference type="ARBA" id="ARBA00023157"/>
    </source>
</evidence>
<dbReference type="AlphaFoldDB" id="A0A1M5BLX2"/>
<comment type="similarity">
    <text evidence="2 8">Belongs to the protease inhibitor I16 (SSI) family.</text>
</comment>
<feature type="chain" id="PRO_5013222986" evidence="9">
    <location>
        <begin position="28"/>
        <end position="141"/>
    </location>
</feature>
<dbReference type="EMBL" id="FQVN01000003">
    <property type="protein sequence ID" value="SHF43603.1"/>
    <property type="molecule type" value="Genomic_DNA"/>
</dbReference>
<evidence type="ECO:0000256" key="6">
    <source>
        <dbReference type="ARBA" id="ARBA00022900"/>
    </source>
</evidence>
<evidence type="ECO:0000313" key="11">
    <source>
        <dbReference type="EMBL" id="SHF43603.1"/>
    </source>
</evidence>
<evidence type="ECO:0000256" key="4">
    <source>
        <dbReference type="ARBA" id="ARBA00022525"/>
    </source>
</evidence>
<keyword evidence="5 8" id="KW-0646">Protease inhibitor</keyword>
<dbReference type="InterPro" id="IPR000691">
    <property type="entry name" value="Prot_inh_I16_SSI"/>
</dbReference>
<keyword evidence="7" id="KW-1015">Disulfide bond</keyword>
<dbReference type="PROSITE" id="PS00999">
    <property type="entry name" value="SSI"/>
    <property type="match status" value="1"/>
</dbReference>
<evidence type="ECO:0000256" key="5">
    <source>
        <dbReference type="ARBA" id="ARBA00022690"/>
    </source>
</evidence>
<dbReference type="InterPro" id="IPR023549">
    <property type="entry name" value="Subtilisin_inhibitor"/>
</dbReference>
<dbReference type="OrthoDB" id="4567948at2"/>
<evidence type="ECO:0000256" key="8">
    <source>
        <dbReference type="RuleBase" id="RU003471"/>
    </source>
</evidence>
<dbReference type="InterPro" id="IPR020054">
    <property type="entry name" value="Prot_inh_SSI_I16_CS"/>
</dbReference>
<evidence type="ECO:0000313" key="12">
    <source>
        <dbReference type="Proteomes" id="UP000184501"/>
    </source>
</evidence>
<sequence>MVRNRLVGFALVAGGALLFGLASPASAAAPDPTAQPGVAASTLVLSANPGERPSPSARHVVLTCEPTGGSHPDPEQACTQLAQVNGDFRDLNTRQDQACTLIYAPVTVTAHGFWRGRPVSYQETFPNECVLNVMTGSVFRF</sequence>
<evidence type="ECO:0000256" key="9">
    <source>
        <dbReference type="SAM" id="SignalP"/>
    </source>
</evidence>
<comment type="subunit">
    <text evidence="3">Homodimer.</text>
</comment>
<dbReference type="GO" id="GO:0004867">
    <property type="term" value="F:serine-type endopeptidase inhibitor activity"/>
    <property type="evidence" value="ECO:0007669"/>
    <property type="project" value="UniProtKB-KW"/>
</dbReference>
<evidence type="ECO:0000256" key="1">
    <source>
        <dbReference type="ARBA" id="ARBA00004613"/>
    </source>
</evidence>
<evidence type="ECO:0000259" key="10">
    <source>
        <dbReference type="Pfam" id="PF00720"/>
    </source>
</evidence>
<keyword evidence="4" id="KW-0964">Secreted</keyword>
<name>A0A1M5BLX2_STRHI</name>
<accession>A0A1M5BLX2</accession>
<keyword evidence="12" id="KW-1185">Reference proteome</keyword>
<protein>
    <submittedName>
        <fullName evidence="11">Subtilisin inhibitor-like</fullName>
    </submittedName>
</protein>